<evidence type="ECO:0000313" key="1">
    <source>
        <dbReference type="EMBL" id="KKN70531.1"/>
    </source>
</evidence>
<proteinExistence type="predicted"/>
<organism evidence="1">
    <name type="scientific">marine sediment metagenome</name>
    <dbReference type="NCBI Taxonomy" id="412755"/>
    <lineage>
        <taxon>unclassified sequences</taxon>
        <taxon>metagenomes</taxon>
        <taxon>ecological metagenomes</taxon>
    </lineage>
</organism>
<reference evidence="1" key="1">
    <citation type="journal article" date="2015" name="Nature">
        <title>Complex archaea that bridge the gap between prokaryotes and eukaryotes.</title>
        <authorList>
            <person name="Spang A."/>
            <person name="Saw J.H."/>
            <person name="Jorgensen S.L."/>
            <person name="Zaremba-Niedzwiedzka K."/>
            <person name="Martijn J."/>
            <person name="Lind A.E."/>
            <person name="van Eijk R."/>
            <person name="Schleper C."/>
            <person name="Guy L."/>
            <person name="Ettema T.J."/>
        </authorList>
    </citation>
    <scope>NUCLEOTIDE SEQUENCE</scope>
</reference>
<gene>
    <name evidence="1" type="ORF">LCGC14_0429620</name>
</gene>
<dbReference type="AlphaFoldDB" id="A0A0F9VAF1"/>
<comment type="caution">
    <text evidence="1">The sequence shown here is derived from an EMBL/GenBank/DDBJ whole genome shotgun (WGS) entry which is preliminary data.</text>
</comment>
<dbReference type="EMBL" id="LAZR01000401">
    <property type="protein sequence ID" value="KKN70531.1"/>
    <property type="molecule type" value="Genomic_DNA"/>
</dbReference>
<sequence>MRKRRGASKVMIIHITLDQISHYAQCGVYIDSLGPDSFVREFSLLVTCKPCLKVRTKRIARIEKRVKHYG</sequence>
<name>A0A0F9VAF1_9ZZZZ</name>
<protein>
    <submittedName>
        <fullName evidence="1">Uncharacterized protein</fullName>
    </submittedName>
</protein>
<accession>A0A0F9VAF1</accession>